<gene>
    <name evidence="6" type="ORF">ACFFHW_02130</name>
</gene>
<keyword evidence="7" id="KW-1185">Reference proteome</keyword>
<dbReference type="InterPro" id="IPR012451">
    <property type="entry name" value="DUF1656"/>
</dbReference>
<sequence length="69" mass="7757">MLLRELSFGGILVSPMLVFVLASLLIAAVLRTALHRTGLTRWIWQEAWFDVSLFVIVLALVVRFSTLVS</sequence>
<evidence type="ECO:0000313" key="6">
    <source>
        <dbReference type="EMBL" id="MFC0266803.1"/>
    </source>
</evidence>
<comment type="caution">
    <text evidence="6">The sequence shown here is derived from an EMBL/GenBank/DDBJ whole genome shotgun (WGS) entry which is preliminary data.</text>
</comment>
<reference evidence="6 7" key="1">
    <citation type="submission" date="2024-09" db="EMBL/GenBank/DDBJ databases">
        <authorList>
            <person name="Sun Q."/>
            <person name="Mori K."/>
        </authorList>
    </citation>
    <scope>NUCLEOTIDE SEQUENCE [LARGE SCALE GENOMIC DNA]</scope>
    <source>
        <strain evidence="6 7">CCM 7415</strain>
    </source>
</reference>
<accession>A0ABV6FZW3</accession>
<evidence type="ECO:0000256" key="3">
    <source>
        <dbReference type="ARBA" id="ARBA00022989"/>
    </source>
</evidence>
<dbReference type="Proteomes" id="UP001589814">
    <property type="component" value="Unassembled WGS sequence"/>
</dbReference>
<dbReference type="RefSeq" id="WP_019951924.1">
    <property type="nucleotide sequence ID" value="NZ_JBHLVX010000009.1"/>
</dbReference>
<proteinExistence type="predicted"/>
<dbReference type="Pfam" id="PF07869">
    <property type="entry name" value="DUF1656"/>
    <property type="match status" value="1"/>
</dbReference>
<organism evidence="6 7">
    <name type="scientific">Kushneria aurantia</name>
    <dbReference type="NCBI Taxonomy" id="504092"/>
    <lineage>
        <taxon>Bacteria</taxon>
        <taxon>Pseudomonadati</taxon>
        <taxon>Pseudomonadota</taxon>
        <taxon>Gammaproteobacteria</taxon>
        <taxon>Oceanospirillales</taxon>
        <taxon>Halomonadaceae</taxon>
        <taxon>Kushneria</taxon>
    </lineage>
</organism>
<feature type="transmembrane region" description="Helical" evidence="5">
    <location>
        <begin position="42"/>
        <end position="64"/>
    </location>
</feature>
<evidence type="ECO:0000256" key="1">
    <source>
        <dbReference type="ARBA" id="ARBA00022475"/>
    </source>
</evidence>
<feature type="transmembrane region" description="Helical" evidence="5">
    <location>
        <begin position="6"/>
        <end position="30"/>
    </location>
</feature>
<dbReference type="EMBL" id="JBHLVX010000009">
    <property type="protein sequence ID" value="MFC0266803.1"/>
    <property type="molecule type" value="Genomic_DNA"/>
</dbReference>
<evidence type="ECO:0000256" key="2">
    <source>
        <dbReference type="ARBA" id="ARBA00022692"/>
    </source>
</evidence>
<keyword evidence="4 5" id="KW-0472">Membrane</keyword>
<evidence type="ECO:0000256" key="4">
    <source>
        <dbReference type="ARBA" id="ARBA00023136"/>
    </source>
</evidence>
<evidence type="ECO:0000313" key="7">
    <source>
        <dbReference type="Proteomes" id="UP001589814"/>
    </source>
</evidence>
<keyword evidence="1" id="KW-1003">Cell membrane</keyword>
<evidence type="ECO:0000256" key="5">
    <source>
        <dbReference type="SAM" id="Phobius"/>
    </source>
</evidence>
<name>A0ABV6FZW3_9GAMM</name>
<keyword evidence="3 5" id="KW-1133">Transmembrane helix</keyword>
<protein>
    <submittedName>
        <fullName evidence="6">DUF1656 domain-containing protein</fullName>
    </submittedName>
</protein>
<keyword evidence="2 5" id="KW-0812">Transmembrane</keyword>